<name>A0AAV7R3B8_PLEWA</name>
<dbReference type="PROSITE" id="PS51257">
    <property type="entry name" value="PROKAR_LIPOPROTEIN"/>
    <property type="match status" value="1"/>
</dbReference>
<keyword evidence="6" id="KW-1185">Reference proteome</keyword>
<dbReference type="Pfam" id="PF00129">
    <property type="entry name" value="MHC_I"/>
    <property type="match status" value="1"/>
</dbReference>
<accession>A0AAV7R3B8</accession>
<evidence type="ECO:0000256" key="2">
    <source>
        <dbReference type="RuleBase" id="RU004439"/>
    </source>
</evidence>
<dbReference type="InterPro" id="IPR001039">
    <property type="entry name" value="MHC_I_a_a1/a2"/>
</dbReference>
<dbReference type="InterPro" id="IPR036179">
    <property type="entry name" value="Ig-like_dom_sf"/>
</dbReference>
<gene>
    <name evidence="5" type="ORF">NDU88_012991</name>
</gene>
<dbReference type="Gene3D" id="2.60.40.10">
    <property type="entry name" value="Immunoglobulins"/>
    <property type="match status" value="1"/>
</dbReference>
<dbReference type="Gene3D" id="3.30.500.10">
    <property type="entry name" value="MHC class I-like antigen recognition-like"/>
    <property type="match status" value="1"/>
</dbReference>
<reference evidence="5" key="1">
    <citation type="journal article" date="2022" name="bioRxiv">
        <title>Sequencing and chromosome-scale assembly of the giantPleurodeles waltlgenome.</title>
        <authorList>
            <person name="Brown T."/>
            <person name="Elewa A."/>
            <person name="Iarovenko S."/>
            <person name="Subramanian E."/>
            <person name="Araus A.J."/>
            <person name="Petzold A."/>
            <person name="Susuki M."/>
            <person name="Suzuki K.-i.T."/>
            <person name="Hayashi T."/>
            <person name="Toyoda A."/>
            <person name="Oliveira C."/>
            <person name="Osipova E."/>
            <person name="Leigh N.D."/>
            <person name="Simon A."/>
            <person name="Yun M.H."/>
        </authorList>
    </citation>
    <scope>NUCLEOTIDE SEQUENCE</scope>
    <source>
        <strain evidence="5">20211129_DDA</strain>
        <tissue evidence="5">Liver</tissue>
    </source>
</reference>
<dbReference type="PRINTS" id="PR01638">
    <property type="entry name" value="MHCCLASSI"/>
</dbReference>
<feature type="domain" description="Immunoglobulin C1-set" evidence="4">
    <location>
        <begin position="135"/>
        <end position="201"/>
    </location>
</feature>
<dbReference type="InterPro" id="IPR013783">
    <property type="entry name" value="Ig-like_fold"/>
</dbReference>
<feature type="domain" description="MHC class I-like antigen recognition-like" evidence="3">
    <location>
        <begin position="4"/>
        <end position="92"/>
    </location>
</feature>
<proteinExistence type="inferred from homology"/>
<dbReference type="GO" id="GO:0009897">
    <property type="term" value="C:external side of plasma membrane"/>
    <property type="evidence" value="ECO:0007669"/>
    <property type="project" value="TreeGrafter"/>
</dbReference>
<dbReference type="GO" id="GO:0006955">
    <property type="term" value="P:immune response"/>
    <property type="evidence" value="ECO:0007669"/>
    <property type="project" value="TreeGrafter"/>
</dbReference>
<dbReference type="PANTHER" id="PTHR16675">
    <property type="entry name" value="MHC CLASS I-RELATED"/>
    <property type="match status" value="1"/>
</dbReference>
<evidence type="ECO:0000259" key="3">
    <source>
        <dbReference type="Pfam" id="PF00129"/>
    </source>
</evidence>
<dbReference type="Pfam" id="PF07654">
    <property type="entry name" value="C1-set"/>
    <property type="match status" value="1"/>
</dbReference>
<dbReference type="InterPro" id="IPR011162">
    <property type="entry name" value="MHC_I/II-like_Ag-recog"/>
</dbReference>
<organism evidence="5 6">
    <name type="scientific">Pleurodeles waltl</name>
    <name type="common">Iberian ribbed newt</name>
    <dbReference type="NCBI Taxonomy" id="8319"/>
    <lineage>
        <taxon>Eukaryota</taxon>
        <taxon>Metazoa</taxon>
        <taxon>Chordata</taxon>
        <taxon>Craniata</taxon>
        <taxon>Vertebrata</taxon>
        <taxon>Euteleostomi</taxon>
        <taxon>Amphibia</taxon>
        <taxon>Batrachia</taxon>
        <taxon>Caudata</taxon>
        <taxon>Salamandroidea</taxon>
        <taxon>Salamandridae</taxon>
        <taxon>Pleurodelinae</taxon>
        <taxon>Pleurodeles</taxon>
    </lineage>
</organism>
<dbReference type="EMBL" id="JANPWB010000010">
    <property type="protein sequence ID" value="KAJ1146730.1"/>
    <property type="molecule type" value="Genomic_DNA"/>
</dbReference>
<evidence type="ECO:0000313" key="5">
    <source>
        <dbReference type="EMBL" id="KAJ1146730.1"/>
    </source>
</evidence>
<evidence type="ECO:0008006" key="7">
    <source>
        <dbReference type="Google" id="ProtNLM"/>
    </source>
</evidence>
<protein>
    <recommendedName>
        <fullName evidence="7">MHC class I antigen</fullName>
    </recommendedName>
</protein>
<dbReference type="AlphaFoldDB" id="A0AAV7R3B8"/>
<evidence type="ECO:0000259" key="4">
    <source>
        <dbReference type="Pfam" id="PF07654"/>
    </source>
</evidence>
<dbReference type="SUPFAM" id="SSF54452">
    <property type="entry name" value="MHC antigen-recognition domain"/>
    <property type="match status" value="1"/>
</dbReference>
<evidence type="ECO:0000313" key="6">
    <source>
        <dbReference type="Proteomes" id="UP001066276"/>
    </source>
</evidence>
<keyword evidence="1" id="KW-0325">Glycoprotein</keyword>
<comment type="caution">
    <text evidence="5">The sequence shown here is derived from an EMBL/GenBank/DDBJ whole genome shotgun (WGS) entry which is preliminary data.</text>
</comment>
<evidence type="ECO:0000256" key="1">
    <source>
        <dbReference type="ARBA" id="ARBA00023180"/>
    </source>
</evidence>
<dbReference type="InterPro" id="IPR037055">
    <property type="entry name" value="MHC_I-like_Ag-recog_sf"/>
</dbReference>
<dbReference type="InterPro" id="IPR011161">
    <property type="entry name" value="MHC_I-like_Ag-recog"/>
</dbReference>
<dbReference type="PANTHER" id="PTHR16675:SF235">
    <property type="entry name" value="SHKT DOMAIN-CONTAINING PROTEIN"/>
    <property type="match status" value="1"/>
</dbReference>
<comment type="similarity">
    <text evidence="2">Belongs to the MHC class I family.</text>
</comment>
<dbReference type="InterPro" id="IPR050208">
    <property type="entry name" value="MHC_class-I_related"/>
</dbReference>
<dbReference type="InterPro" id="IPR003597">
    <property type="entry name" value="Ig_C1-set"/>
</dbReference>
<sequence>MERISQTRGLHLLQVMYGCELRDDSSIRGLSKSLRRTQLHQLGQGQTDVDVARITQDRWNWERIIAHQWKDYLEGRCIEYLKTYLKHGEERLQRGSPSLLYFYSSLSGPLPGVPKFSIVVVLQTVVTRRKTCDRTFLTSYPYGFYPRDIEVKWVRNGVEIPWESRDILPHPDGTYQVRTTVEVQKGDDEKIYKYEVYHSSLPDTVTMMYGKCTVVCSGDCDSGVDIDFTWSLV</sequence>
<dbReference type="GO" id="GO:0005615">
    <property type="term" value="C:extracellular space"/>
    <property type="evidence" value="ECO:0007669"/>
    <property type="project" value="TreeGrafter"/>
</dbReference>
<dbReference type="Proteomes" id="UP001066276">
    <property type="component" value="Chromosome 6"/>
</dbReference>
<dbReference type="SUPFAM" id="SSF48726">
    <property type="entry name" value="Immunoglobulin"/>
    <property type="match status" value="1"/>
</dbReference>